<comment type="caution">
    <text evidence="1">The sequence shown here is derived from an EMBL/GenBank/DDBJ whole genome shotgun (WGS) entry which is preliminary data.</text>
</comment>
<protein>
    <submittedName>
        <fullName evidence="1">Uncharacterized protein</fullName>
    </submittedName>
</protein>
<organism evidence="1 2">
    <name type="scientific">Hydrobacter penzbergensis</name>
    <dbReference type="NCBI Taxonomy" id="1235997"/>
    <lineage>
        <taxon>Bacteria</taxon>
        <taxon>Pseudomonadati</taxon>
        <taxon>Bacteroidota</taxon>
        <taxon>Chitinophagia</taxon>
        <taxon>Chitinophagales</taxon>
        <taxon>Chitinophagaceae</taxon>
        <taxon>Hydrobacter</taxon>
    </lineage>
</organism>
<dbReference type="RefSeq" id="WP_026769650.1">
    <property type="nucleotide sequence ID" value="NZ_FNNO01000001.1"/>
</dbReference>
<keyword evidence="2" id="KW-1185">Reference proteome</keyword>
<evidence type="ECO:0000313" key="2">
    <source>
        <dbReference type="Proteomes" id="UP000198711"/>
    </source>
</evidence>
<proteinExistence type="predicted"/>
<reference evidence="1 2" key="1">
    <citation type="submission" date="2016-10" db="EMBL/GenBank/DDBJ databases">
        <authorList>
            <person name="Varghese N."/>
            <person name="Submissions S."/>
        </authorList>
    </citation>
    <scope>NUCLEOTIDE SEQUENCE [LARGE SCALE GENOMIC DNA]</scope>
    <source>
        <strain evidence="1 2">DSM 25353</strain>
    </source>
</reference>
<dbReference type="Proteomes" id="UP000198711">
    <property type="component" value="Unassembled WGS sequence"/>
</dbReference>
<name>A0A8X8ICM5_9BACT</name>
<gene>
    <name evidence="1" type="ORF">SAMN05444410_101287</name>
</gene>
<evidence type="ECO:0000313" key="1">
    <source>
        <dbReference type="EMBL" id="SDW12285.1"/>
    </source>
</evidence>
<accession>A0A8X8ICM5</accession>
<dbReference type="EMBL" id="FNNO01000001">
    <property type="protein sequence ID" value="SDW12285.1"/>
    <property type="molecule type" value="Genomic_DNA"/>
</dbReference>
<sequence>MIKFSDIKIGDYVRAEFEGKTWNGEVVELNGDEKQICVQTDVQDFWFEQDQLHPIPLNEEELTKLHFEKQANGEGSVKYLKGPFRIVTPVAGDFSQMEIWYREDRRHNPDIHYVHQLQNHYLQMTKVHLTKDPVHY</sequence>
<dbReference type="AlphaFoldDB" id="A0A8X8ICM5"/>